<evidence type="ECO:0000313" key="1">
    <source>
        <dbReference type="EMBL" id="OOZ35647.1"/>
    </source>
</evidence>
<keyword evidence="2" id="KW-1185">Reference proteome</keyword>
<evidence type="ECO:0000313" key="2">
    <source>
        <dbReference type="Proteomes" id="UP000190896"/>
    </source>
</evidence>
<dbReference type="Proteomes" id="UP000190896">
    <property type="component" value="Unassembled WGS sequence"/>
</dbReference>
<organism evidence="1 2">
    <name type="scientific">Solemya velesiana gill symbiont</name>
    <dbReference type="NCBI Taxonomy" id="1918948"/>
    <lineage>
        <taxon>Bacteria</taxon>
        <taxon>Pseudomonadati</taxon>
        <taxon>Pseudomonadota</taxon>
        <taxon>Gammaproteobacteria</taxon>
        <taxon>sulfur-oxidizing symbionts</taxon>
    </lineage>
</organism>
<proteinExistence type="predicted"/>
<gene>
    <name evidence="1" type="ORF">BOW51_11075</name>
</gene>
<dbReference type="EMBL" id="MPRJ01000087">
    <property type="protein sequence ID" value="OOZ35647.1"/>
    <property type="molecule type" value="Genomic_DNA"/>
</dbReference>
<dbReference type="RefSeq" id="WP_078488070.1">
    <property type="nucleotide sequence ID" value="NZ_MPRJ01000087.1"/>
</dbReference>
<dbReference type="AlphaFoldDB" id="A0A1T2KS19"/>
<reference evidence="1 2" key="1">
    <citation type="submission" date="2016-11" db="EMBL/GenBank/DDBJ databases">
        <title>Mixed transmission modes and dynamic genome evolution in an obligate animal-bacterial symbiosis.</title>
        <authorList>
            <person name="Russell S.L."/>
            <person name="Corbett-Detig R.B."/>
            <person name="Cavanaugh C.M."/>
        </authorList>
    </citation>
    <scope>NUCLEOTIDE SEQUENCE [LARGE SCALE GENOMIC DNA]</scope>
    <source>
        <strain evidence="1">Se-Cadez</strain>
    </source>
</reference>
<accession>A0A1T2KS19</accession>
<name>A0A1T2KS19_9GAMM</name>
<protein>
    <submittedName>
        <fullName evidence="1">Uncharacterized protein</fullName>
    </submittedName>
</protein>
<comment type="caution">
    <text evidence="1">The sequence shown here is derived from an EMBL/GenBank/DDBJ whole genome shotgun (WGS) entry which is preliminary data.</text>
</comment>
<sequence>MDDQSTFSYPIVDLGEKYGINGQVFSECKILETDDGETLSMLFETGSRLKFDNSGDRTRAHFEIAS</sequence>